<dbReference type="SUPFAM" id="SSF54373">
    <property type="entry name" value="FAD-linked reductases, C-terminal domain"/>
    <property type="match status" value="1"/>
</dbReference>
<evidence type="ECO:0000256" key="2">
    <source>
        <dbReference type="ARBA" id="ARBA00010989"/>
    </source>
</evidence>
<dbReference type="RefSeq" id="XP_046114739.1">
    <property type="nucleotide sequence ID" value="XM_046259205.1"/>
</dbReference>
<keyword evidence="9" id="KW-1185">Reference proteome</keyword>
<protein>
    <submittedName>
        <fullName evidence="8">Sarcosine oxidase</fullName>
    </submittedName>
</protein>
<dbReference type="SUPFAM" id="SSF51905">
    <property type="entry name" value="FAD/NAD(P)-binding domain"/>
    <property type="match status" value="1"/>
</dbReference>
<evidence type="ECO:0000256" key="3">
    <source>
        <dbReference type="ARBA" id="ARBA00022630"/>
    </source>
</evidence>
<dbReference type="InterPro" id="IPR045170">
    <property type="entry name" value="MTOX"/>
</dbReference>
<dbReference type="GO" id="GO:0008115">
    <property type="term" value="F:sarcosine oxidase activity"/>
    <property type="evidence" value="ECO:0007669"/>
    <property type="project" value="TreeGrafter"/>
</dbReference>
<keyword evidence="3" id="KW-0285">Flavoprotein</keyword>
<feature type="compositionally biased region" description="Basic and acidic residues" evidence="6">
    <location>
        <begin position="362"/>
        <end position="371"/>
    </location>
</feature>
<dbReference type="GeneID" id="70290108"/>
<comment type="caution">
    <text evidence="8">The sequence shown here is derived from an EMBL/GenBank/DDBJ whole genome shotgun (WGS) entry which is preliminary data.</text>
</comment>
<evidence type="ECO:0000313" key="9">
    <source>
        <dbReference type="Proteomes" id="UP000887229"/>
    </source>
</evidence>
<keyword evidence="5" id="KW-0560">Oxidoreductase</keyword>
<dbReference type="EMBL" id="MU251273">
    <property type="protein sequence ID" value="KAG9250815.1"/>
    <property type="molecule type" value="Genomic_DNA"/>
</dbReference>
<keyword evidence="4" id="KW-0274">FAD</keyword>
<gene>
    <name evidence="8" type="ORF">F5Z01DRAFT_340754</name>
</gene>
<dbReference type="Gene3D" id="3.50.50.60">
    <property type="entry name" value="FAD/NAD(P)-binding domain"/>
    <property type="match status" value="1"/>
</dbReference>
<dbReference type="Gene3D" id="3.30.9.10">
    <property type="entry name" value="D-Amino Acid Oxidase, subunit A, domain 2"/>
    <property type="match status" value="1"/>
</dbReference>
<evidence type="ECO:0000256" key="6">
    <source>
        <dbReference type="SAM" id="MobiDB-lite"/>
    </source>
</evidence>
<sequence length="510" mass="55511">MASPPATEPPRHNEPIIIVGGGIFGLSTALHLARRGYRNVTVFDKQACETLRYSYLDGADGASADMNKIIRSAYGAQTEYQALSAEAIAAWKQWNDELASGATVPTGMSHDDRVFVQNGNLSLSTDAELPPWEVACIKGMEAAGYPDKMLDTTNPRHRQLAEAAGMGFALDPFRQAERQKPNVGVLDTTGGMAVADKACRFALHTAKLLGVKFVLGPEEGHLESICYDHEADDDDTKDNARRVLGIKTRDGKTHAAAMTVLACGGWTPVLLPQLDGLCEATAGSVALLHIPDASPLRARLHPDNFPTWTWNIRSGAEGGLYGFPIDQNGWLKVGYRGTKYTNPLRHSDGGERSTPATRWSPAHRDGQHPVGERLTSIPAQARRVIERFLDAYMPELASEGIGIAKTRICWYTDTFDNHFVVDRVPRTQGLMVATGGSGHAFKYLPNIGDWVVDVMEGVGLSRPAVRAWRWRRPDGENPPVNTLMTGARGDRALPNITLVSESALGDRAKL</sequence>
<evidence type="ECO:0000256" key="5">
    <source>
        <dbReference type="ARBA" id="ARBA00023002"/>
    </source>
</evidence>
<dbReference type="Pfam" id="PF01266">
    <property type="entry name" value="DAO"/>
    <property type="match status" value="1"/>
</dbReference>
<feature type="region of interest" description="Disordered" evidence="6">
    <location>
        <begin position="342"/>
        <end position="373"/>
    </location>
</feature>
<dbReference type="PANTHER" id="PTHR10961">
    <property type="entry name" value="PEROXISOMAL SARCOSINE OXIDASE"/>
    <property type="match status" value="1"/>
</dbReference>
<reference evidence="8" key="1">
    <citation type="journal article" date="2021" name="IMA Fungus">
        <title>Genomic characterization of three marine fungi, including Emericellopsis atlantica sp. nov. with signatures of a generalist lifestyle and marine biomass degradation.</title>
        <authorList>
            <person name="Hagestad O.C."/>
            <person name="Hou L."/>
            <person name="Andersen J.H."/>
            <person name="Hansen E.H."/>
            <person name="Altermark B."/>
            <person name="Li C."/>
            <person name="Kuhnert E."/>
            <person name="Cox R.J."/>
            <person name="Crous P.W."/>
            <person name="Spatafora J.W."/>
            <person name="Lail K."/>
            <person name="Amirebrahimi M."/>
            <person name="Lipzen A."/>
            <person name="Pangilinan J."/>
            <person name="Andreopoulos W."/>
            <person name="Hayes R.D."/>
            <person name="Ng V."/>
            <person name="Grigoriev I.V."/>
            <person name="Jackson S.A."/>
            <person name="Sutton T.D.S."/>
            <person name="Dobson A.D.W."/>
            <person name="Rama T."/>
        </authorList>
    </citation>
    <scope>NUCLEOTIDE SEQUENCE</scope>
    <source>
        <strain evidence="8">TS7</strain>
    </source>
</reference>
<name>A0A9P8CLB1_9HYPO</name>
<evidence type="ECO:0000256" key="4">
    <source>
        <dbReference type="ARBA" id="ARBA00022827"/>
    </source>
</evidence>
<comment type="similarity">
    <text evidence="2">Belongs to the MSOX/MTOX family.</text>
</comment>
<comment type="cofactor">
    <cofactor evidence="1">
        <name>FAD</name>
        <dbReference type="ChEBI" id="CHEBI:57692"/>
    </cofactor>
</comment>
<dbReference type="PANTHER" id="PTHR10961:SF15">
    <property type="entry name" value="FAD DEPENDENT OXIDOREDUCTASE DOMAIN-CONTAINING PROTEIN"/>
    <property type="match status" value="1"/>
</dbReference>
<feature type="domain" description="FAD dependent oxidoreductase" evidence="7">
    <location>
        <begin position="16"/>
        <end position="453"/>
    </location>
</feature>
<organism evidence="8 9">
    <name type="scientific">Emericellopsis atlantica</name>
    <dbReference type="NCBI Taxonomy" id="2614577"/>
    <lineage>
        <taxon>Eukaryota</taxon>
        <taxon>Fungi</taxon>
        <taxon>Dikarya</taxon>
        <taxon>Ascomycota</taxon>
        <taxon>Pezizomycotina</taxon>
        <taxon>Sordariomycetes</taxon>
        <taxon>Hypocreomycetidae</taxon>
        <taxon>Hypocreales</taxon>
        <taxon>Bionectriaceae</taxon>
        <taxon>Emericellopsis</taxon>
    </lineage>
</organism>
<dbReference type="InterPro" id="IPR006076">
    <property type="entry name" value="FAD-dep_OxRdtase"/>
</dbReference>
<proteinExistence type="inferred from homology"/>
<evidence type="ECO:0000259" key="7">
    <source>
        <dbReference type="Pfam" id="PF01266"/>
    </source>
</evidence>
<dbReference type="AlphaFoldDB" id="A0A9P8CLB1"/>
<evidence type="ECO:0000313" key="8">
    <source>
        <dbReference type="EMBL" id="KAG9250815.1"/>
    </source>
</evidence>
<dbReference type="InterPro" id="IPR036188">
    <property type="entry name" value="FAD/NAD-bd_sf"/>
</dbReference>
<accession>A0A9P8CLB1</accession>
<dbReference type="Proteomes" id="UP000887229">
    <property type="component" value="Unassembled WGS sequence"/>
</dbReference>
<dbReference type="GO" id="GO:0050660">
    <property type="term" value="F:flavin adenine dinucleotide binding"/>
    <property type="evidence" value="ECO:0007669"/>
    <property type="project" value="InterPro"/>
</dbReference>
<evidence type="ECO:0000256" key="1">
    <source>
        <dbReference type="ARBA" id="ARBA00001974"/>
    </source>
</evidence>
<dbReference type="OrthoDB" id="2219495at2759"/>